<evidence type="ECO:0000313" key="1">
    <source>
        <dbReference type="EMBL" id="KAL3961732.1"/>
    </source>
</evidence>
<name>A0ACC4DZE8_PURLI</name>
<keyword evidence="2" id="KW-1185">Reference proteome</keyword>
<gene>
    <name evidence="1" type="ORF">ACCO45_003255</name>
</gene>
<accession>A0ACC4DZE8</accession>
<reference evidence="1" key="1">
    <citation type="submission" date="2024-12" db="EMBL/GenBank/DDBJ databases">
        <title>Comparative genomics and development of molecular markers within Purpureocillium lilacinum and among Purpureocillium species.</title>
        <authorList>
            <person name="Yeh Z.-Y."/>
            <person name="Ni N.-T."/>
            <person name="Lo P.-H."/>
            <person name="Mushyakhwo K."/>
            <person name="Lin C.-F."/>
            <person name="Nai Y.-S."/>
        </authorList>
    </citation>
    <scope>NUCLEOTIDE SEQUENCE</scope>
    <source>
        <strain evidence="1">NCHU-NPUST-175</strain>
    </source>
</reference>
<evidence type="ECO:0000313" key="2">
    <source>
        <dbReference type="Proteomes" id="UP001638806"/>
    </source>
</evidence>
<sequence>MEQSVQHPRHPFPASAAVAPPVWQRGPLLSSLAETKQAFCSHHLVCRRCSSVRGNAQPEAAWTASSRRDQDRANPMKEVATNMVRPSRIRRWPGLPAICLPLQDKDGHVSIFRTTAPYG</sequence>
<dbReference type="EMBL" id="JBGNUJ010000003">
    <property type="protein sequence ID" value="KAL3961732.1"/>
    <property type="molecule type" value="Genomic_DNA"/>
</dbReference>
<organism evidence="1 2">
    <name type="scientific">Purpureocillium lilacinum</name>
    <name type="common">Paecilomyces lilacinus</name>
    <dbReference type="NCBI Taxonomy" id="33203"/>
    <lineage>
        <taxon>Eukaryota</taxon>
        <taxon>Fungi</taxon>
        <taxon>Dikarya</taxon>
        <taxon>Ascomycota</taxon>
        <taxon>Pezizomycotina</taxon>
        <taxon>Sordariomycetes</taxon>
        <taxon>Hypocreomycetidae</taxon>
        <taxon>Hypocreales</taxon>
        <taxon>Ophiocordycipitaceae</taxon>
        <taxon>Purpureocillium</taxon>
    </lineage>
</organism>
<dbReference type="Proteomes" id="UP001638806">
    <property type="component" value="Unassembled WGS sequence"/>
</dbReference>
<protein>
    <submittedName>
        <fullName evidence="1">Uncharacterized protein</fullName>
    </submittedName>
</protein>
<proteinExistence type="predicted"/>
<comment type="caution">
    <text evidence="1">The sequence shown here is derived from an EMBL/GenBank/DDBJ whole genome shotgun (WGS) entry which is preliminary data.</text>
</comment>